<dbReference type="InterPro" id="IPR029058">
    <property type="entry name" value="AB_hydrolase_fold"/>
</dbReference>
<dbReference type="Gene3D" id="3.40.50.1820">
    <property type="entry name" value="alpha/beta hydrolase"/>
    <property type="match status" value="1"/>
</dbReference>
<organism evidence="4 5">
    <name type="scientific">Belliella pelovolcani</name>
    <dbReference type="NCBI Taxonomy" id="529505"/>
    <lineage>
        <taxon>Bacteria</taxon>
        <taxon>Pseudomonadati</taxon>
        <taxon>Bacteroidota</taxon>
        <taxon>Cytophagia</taxon>
        <taxon>Cytophagales</taxon>
        <taxon>Cyclobacteriaceae</taxon>
        <taxon>Belliella</taxon>
    </lineage>
</organism>
<protein>
    <submittedName>
        <fullName evidence="4">Pimeloyl-ACP methyl ester carboxylesterase</fullName>
    </submittedName>
</protein>
<evidence type="ECO:0000259" key="3">
    <source>
        <dbReference type="Pfam" id="PF00561"/>
    </source>
</evidence>
<dbReference type="InterPro" id="IPR050266">
    <property type="entry name" value="AB_hydrolase_sf"/>
</dbReference>
<dbReference type="SUPFAM" id="SSF53474">
    <property type="entry name" value="alpha/beta-Hydrolases"/>
    <property type="match status" value="1"/>
</dbReference>
<proteinExistence type="predicted"/>
<dbReference type="EMBL" id="FTOP01000018">
    <property type="protein sequence ID" value="SIT12137.1"/>
    <property type="molecule type" value="Genomic_DNA"/>
</dbReference>
<dbReference type="OrthoDB" id="9780932at2"/>
<dbReference type="STRING" id="529505.SAMN05421761_11846"/>
<dbReference type="AlphaFoldDB" id="A0A1N7PNT2"/>
<sequence>MKYILFLASLLSFQTIQAQNLNSKNMIDLHYEIKGTGNPIVLIHGGGTDSRVWSAIVDQLASSFKVITYDLRGHGQSPSPSKPTQHIEDLNILLADLKLNNVSLIGHSLGGQIATDFTILNPKKVDKLVLISPGLTGFKYDDSYQEMAKRMWAVVPNSEAMLKIMLYSPEAYAMQETIKSPFAEEIELIHQENIEKSLKWSNFEQIWPLENTEKRLSEIKIPIALIIGTEDKKDIFKIVEKFSKLTNTKLYQIQNADHGLIVTHAQEIYTLLINSLK</sequence>
<dbReference type="RefSeq" id="WP_084565975.1">
    <property type="nucleotide sequence ID" value="NZ_FTOP01000018.1"/>
</dbReference>
<evidence type="ECO:0000256" key="2">
    <source>
        <dbReference type="SAM" id="SignalP"/>
    </source>
</evidence>
<keyword evidence="1" id="KW-0378">Hydrolase</keyword>
<dbReference type="PANTHER" id="PTHR43798:SF31">
    <property type="entry name" value="AB HYDROLASE SUPERFAMILY PROTEIN YCLE"/>
    <property type="match status" value="1"/>
</dbReference>
<reference evidence="5" key="1">
    <citation type="submission" date="2017-01" db="EMBL/GenBank/DDBJ databases">
        <authorList>
            <person name="Varghese N."/>
            <person name="Submissions S."/>
        </authorList>
    </citation>
    <scope>NUCLEOTIDE SEQUENCE [LARGE SCALE GENOMIC DNA]</scope>
    <source>
        <strain evidence="5">DSM 46698</strain>
    </source>
</reference>
<gene>
    <name evidence="4" type="ORF">SAMN05421761_11846</name>
</gene>
<evidence type="ECO:0000313" key="5">
    <source>
        <dbReference type="Proteomes" id="UP000186026"/>
    </source>
</evidence>
<dbReference type="PRINTS" id="PR00111">
    <property type="entry name" value="ABHYDROLASE"/>
</dbReference>
<dbReference type="PANTHER" id="PTHR43798">
    <property type="entry name" value="MONOACYLGLYCEROL LIPASE"/>
    <property type="match status" value="1"/>
</dbReference>
<feature type="chain" id="PRO_5012320311" evidence="2">
    <location>
        <begin position="19"/>
        <end position="277"/>
    </location>
</feature>
<dbReference type="Pfam" id="PF00561">
    <property type="entry name" value="Abhydrolase_1"/>
    <property type="match status" value="1"/>
</dbReference>
<feature type="signal peptide" evidence="2">
    <location>
        <begin position="1"/>
        <end position="18"/>
    </location>
</feature>
<dbReference type="GO" id="GO:0016020">
    <property type="term" value="C:membrane"/>
    <property type="evidence" value="ECO:0007669"/>
    <property type="project" value="TreeGrafter"/>
</dbReference>
<dbReference type="GO" id="GO:0016787">
    <property type="term" value="F:hydrolase activity"/>
    <property type="evidence" value="ECO:0007669"/>
    <property type="project" value="UniProtKB-KW"/>
</dbReference>
<name>A0A1N7PNT2_9BACT</name>
<keyword evidence="5" id="KW-1185">Reference proteome</keyword>
<evidence type="ECO:0000313" key="4">
    <source>
        <dbReference type="EMBL" id="SIT12137.1"/>
    </source>
</evidence>
<evidence type="ECO:0000256" key="1">
    <source>
        <dbReference type="ARBA" id="ARBA00022801"/>
    </source>
</evidence>
<keyword evidence="2" id="KW-0732">Signal</keyword>
<accession>A0A1N7PNT2</accession>
<dbReference type="InterPro" id="IPR000073">
    <property type="entry name" value="AB_hydrolase_1"/>
</dbReference>
<dbReference type="Proteomes" id="UP000186026">
    <property type="component" value="Unassembled WGS sequence"/>
</dbReference>
<feature type="domain" description="AB hydrolase-1" evidence="3">
    <location>
        <begin position="38"/>
        <end position="156"/>
    </location>
</feature>